<dbReference type="KEGG" id="dpd:Deipe_0775"/>
<dbReference type="AlphaFoldDB" id="K9ZXN2"/>
<reference evidence="2" key="1">
    <citation type="submission" date="2012-03" db="EMBL/GenBank/DDBJ databases">
        <title>Complete sequence of chromosome of Deinococcus peraridilitoris DSM 19664.</title>
        <authorList>
            <person name="Lucas S."/>
            <person name="Copeland A."/>
            <person name="Lapidus A."/>
            <person name="Glavina del Rio T."/>
            <person name="Dalin E."/>
            <person name="Tice H."/>
            <person name="Bruce D."/>
            <person name="Goodwin L."/>
            <person name="Pitluck S."/>
            <person name="Peters L."/>
            <person name="Mikhailova N."/>
            <person name="Lu M."/>
            <person name="Kyrpides N."/>
            <person name="Mavromatis K."/>
            <person name="Ivanova N."/>
            <person name="Brettin T."/>
            <person name="Detter J.C."/>
            <person name="Han C."/>
            <person name="Larimer F."/>
            <person name="Land M."/>
            <person name="Hauser L."/>
            <person name="Markowitz V."/>
            <person name="Cheng J.-F."/>
            <person name="Hugenholtz P."/>
            <person name="Woyke T."/>
            <person name="Wu D."/>
            <person name="Pukall R."/>
            <person name="Steenblock K."/>
            <person name="Brambilla E."/>
            <person name="Klenk H.-P."/>
            <person name="Eisen J.A."/>
        </authorList>
    </citation>
    <scope>NUCLEOTIDE SEQUENCE [LARGE SCALE GENOMIC DNA]</scope>
    <source>
        <strain evidence="2">DSM 19664 / LMG 22246 / CIP 109416 / KR-200</strain>
    </source>
</reference>
<sequence length="379" mass="41092">MTTHPTVAEHVLFTPPSGEGSKGTSYTRVVRLQHPGPAQGRLLASFEYFPSRALPIYESLDDGRTWSPEPIAVVRDTQRPEWGLRYQPHLYELPADAGDLPAGTLLLAGNSFPDDLSAFELQLYVSFDAGRSWTFRSALANGPAADAPVWEPNLLLLPGGELVAYYADETHKAEGFNQLIGHKVSRDGGLTWEAQVYDIAHPTFTQRPGMPVVVPLPDGTYVMGYEALIVQDDGSTYAPMRVKFSNDGLNWDDPAEPGLPVHTADGLWLDSTPYLGWSPAGGPNGTLIATAMHTYDHAGTKRPHVLMINRDDGRGPWEALPSPVQFRPGGHLQAGWSQAVLASPEGRHVLHLASSDLGNGVNEIRYATAPLPDPAQAVL</sequence>
<organism evidence="1 2">
    <name type="scientific">Deinococcus peraridilitoris (strain DSM 19664 / LMG 22246 / CIP 109416 / KR-200)</name>
    <dbReference type="NCBI Taxonomy" id="937777"/>
    <lineage>
        <taxon>Bacteria</taxon>
        <taxon>Thermotogati</taxon>
        <taxon>Deinococcota</taxon>
        <taxon>Deinococci</taxon>
        <taxon>Deinococcales</taxon>
        <taxon>Deinococcaceae</taxon>
        <taxon>Deinococcus</taxon>
    </lineage>
</organism>
<dbReference type="EMBL" id="CP003382">
    <property type="protein sequence ID" value="AFZ66351.1"/>
    <property type="molecule type" value="Genomic_DNA"/>
</dbReference>
<protein>
    <submittedName>
        <fullName evidence="1">BNR/Asp-box repeat protein</fullName>
    </submittedName>
</protein>
<evidence type="ECO:0000313" key="1">
    <source>
        <dbReference type="EMBL" id="AFZ66351.1"/>
    </source>
</evidence>
<name>K9ZXN2_DEIPD</name>
<dbReference type="HOGENOM" id="CLU_036301_0_1_0"/>
<accession>K9ZXN2</accession>
<dbReference type="OrthoDB" id="9757809at2"/>
<proteinExistence type="predicted"/>
<dbReference type="PANTHER" id="PTHR38792">
    <property type="entry name" value="BNR/ASP-BOX REPEAT DOMAIN PROTEIN (AFU_ORTHOLOGUE AFUA_7G06430)-RELATED"/>
    <property type="match status" value="1"/>
</dbReference>
<dbReference type="CDD" id="cd15482">
    <property type="entry name" value="Sialidase_non-viral"/>
    <property type="match status" value="1"/>
</dbReference>
<dbReference type="eggNOG" id="COG4409">
    <property type="taxonomic scope" value="Bacteria"/>
</dbReference>
<evidence type="ECO:0000313" key="2">
    <source>
        <dbReference type="Proteomes" id="UP000010467"/>
    </source>
</evidence>
<dbReference type="STRING" id="937777.Deipe_0775"/>
<keyword evidence="2" id="KW-1185">Reference proteome</keyword>
<dbReference type="PATRIC" id="fig|937777.3.peg.782"/>
<gene>
    <name evidence="1" type="ordered locus">Deipe_0775</name>
</gene>
<dbReference type="InterPro" id="IPR036278">
    <property type="entry name" value="Sialidase_sf"/>
</dbReference>
<dbReference type="SUPFAM" id="SSF50939">
    <property type="entry name" value="Sialidases"/>
    <property type="match status" value="1"/>
</dbReference>
<dbReference type="Gene3D" id="2.120.10.10">
    <property type="match status" value="1"/>
</dbReference>
<dbReference type="PANTHER" id="PTHR38792:SF3">
    <property type="entry name" value="BNR_ASP-BOX REPEAT DOMAIN PROTEIN (AFU_ORTHOLOGUE AFUA_7G06430)-RELATED"/>
    <property type="match status" value="1"/>
</dbReference>
<dbReference type="Proteomes" id="UP000010467">
    <property type="component" value="Chromosome"/>
</dbReference>
<dbReference type="RefSeq" id="WP_015234661.1">
    <property type="nucleotide sequence ID" value="NC_019793.1"/>
</dbReference>